<dbReference type="InterPro" id="IPR041629">
    <property type="entry name" value="SCP_3"/>
</dbReference>
<gene>
    <name evidence="2" type="ORF">DF222_07940</name>
</gene>
<evidence type="ECO:0000313" key="3">
    <source>
        <dbReference type="Proteomes" id="UP000244989"/>
    </source>
</evidence>
<sequence length="128" mass="13909">MAKKIDPETLRASVAKISDWLDRGAPDADRPARQPLAAAVRATARTLAQDAPGHSVEVRIPPFVAVQCIEGPVHTRGTPPNVVETDARTWLLLATGRLSWEEVLDARRADVSGSRAAEIARWLPIIEC</sequence>
<dbReference type="RefSeq" id="WP_108432201.1">
    <property type="nucleotide sequence ID" value="NZ_CP026947.1"/>
</dbReference>
<dbReference type="KEGG" id="cyz:C3B44_09790"/>
<organism evidence="2 3">
    <name type="scientific">Corynebacterium yudongzhengii</name>
    <dbReference type="NCBI Taxonomy" id="2080740"/>
    <lineage>
        <taxon>Bacteria</taxon>
        <taxon>Bacillati</taxon>
        <taxon>Actinomycetota</taxon>
        <taxon>Actinomycetes</taxon>
        <taxon>Mycobacteriales</taxon>
        <taxon>Corynebacteriaceae</taxon>
        <taxon>Corynebacterium</taxon>
    </lineage>
</organism>
<name>A0A2U1T5Q0_9CORY</name>
<dbReference type="Gene3D" id="3.30.1050.40">
    <property type="match status" value="1"/>
</dbReference>
<dbReference type="Pfam" id="PF17844">
    <property type="entry name" value="SCP_3"/>
    <property type="match status" value="1"/>
</dbReference>
<dbReference type="EMBL" id="QEEZ01000014">
    <property type="protein sequence ID" value="PWC01326.1"/>
    <property type="molecule type" value="Genomic_DNA"/>
</dbReference>
<keyword evidence="3" id="KW-1185">Reference proteome</keyword>
<dbReference type="Proteomes" id="UP000244989">
    <property type="component" value="Unassembled WGS sequence"/>
</dbReference>
<evidence type="ECO:0000313" key="2">
    <source>
        <dbReference type="EMBL" id="PWC01326.1"/>
    </source>
</evidence>
<dbReference type="AlphaFoldDB" id="A0A2U1T5Q0"/>
<feature type="domain" description="Bacterial SCP orthologue" evidence="1">
    <location>
        <begin position="33"/>
        <end position="125"/>
    </location>
</feature>
<accession>A0A2U1T5Q0</accession>
<comment type="caution">
    <text evidence="2">The sequence shown here is derived from an EMBL/GenBank/DDBJ whole genome shotgun (WGS) entry which is preliminary data.</text>
</comment>
<protein>
    <recommendedName>
        <fullName evidence="1">Bacterial SCP orthologue domain-containing protein</fullName>
    </recommendedName>
</protein>
<reference evidence="3" key="1">
    <citation type="submission" date="2018-04" db="EMBL/GenBank/DDBJ databases">
        <authorList>
            <person name="Liu S."/>
            <person name="Wang Z."/>
            <person name="Li J."/>
        </authorList>
    </citation>
    <scope>NUCLEOTIDE SEQUENCE [LARGE SCALE GENOMIC DNA]</scope>
    <source>
        <strain evidence="3">2189</strain>
    </source>
</reference>
<dbReference type="OrthoDB" id="8481083at2"/>
<evidence type="ECO:0000259" key="1">
    <source>
        <dbReference type="Pfam" id="PF17844"/>
    </source>
</evidence>
<proteinExistence type="predicted"/>